<gene>
    <name evidence="2" type="ORF">PPRIM_AZ9-3.1.T0200278</name>
</gene>
<keyword evidence="1" id="KW-1133">Transmembrane helix</keyword>
<protein>
    <submittedName>
        <fullName evidence="2">Uncharacterized protein</fullName>
    </submittedName>
</protein>
<organism evidence="2 3">
    <name type="scientific">Paramecium primaurelia</name>
    <dbReference type="NCBI Taxonomy" id="5886"/>
    <lineage>
        <taxon>Eukaryota</taxon>
        <taxon>Sar</taxon>
        <taxon>Alveolata</taxon>
        <taxon>Ciliophora</taxon>
        <taxon>Intramacronucleata</taxon>
        <taxon>Oligohymenophorea</taxon>
        <taxon>Peniculida</taxon>
        <taxon>Parameciidae</taxon>
        <taxon>Paramecium</taxon>
    </lineage>
</organism>
<reference evidence="2" key="1">
    <citation type="submission" date="2021-01" db="EMBL/GenBank/DDBJ databases">
        <authorList>
            <consortium name="Genoscope - CEA"/>
            <person name="William W."/>
        </authorList>
    </citation>
    <scope>NUCLEOTIDE SEQUENCE</scope>
</reference>
<dbReference type="Proteomes" id="UP000688137">
    <property type="component" value="Unassembled WGS sequence"/>
</dbReference>
<dbReference type="AlphaFoldDB" id="A0A8S1KE19"/>
<evidence type="ECO:0000313" key="2">
    <source>
        <dbReference type="EMBL" id="CAD8053338.1"/>
    </source>
</evidence>
<keyword evidence="1" id="KW-0812">Transmembrane</keyword>
<dbReference type="EMBL" id="CAJJDM010000017">
    <property type="protein sequence ID" value="CAD8053338.1"/>
    <property type="molecule type" value="Genomic_DNA"/>
</dbReference>
<feature type="transmembrane region" description="Helical" evidence="1">
    <location>
        <begin position="172"/>
        <end position="193"/>
    </location>
</feature>
<sequence>MNTLTKIAKQFCKQIKEKKDDILSSDTYIYAKQKLQIINDPKFIQKTIKIEESAKAKNYYLTSKQFPILLCAGTLFFYHLWQVMPYSKIFKHSSISEYTKDLLYPILLAPSSHQTTQSFLTYVPALICGLYLNGYYMNYKGMIGLYLINSLLSSAITFYYEKYRNQQLGISMMSPKTTGACTALAYIFSFVVLQPEYMIRKKFPFAIFPLLYIIYEIEEFLMEDQQNCRPAHIASMIIGATYGLIFKKYYKFL</sequence>
<evidence type="ECO:0000256" key="1">
    <source>
        <dbReference type="SAM" id="Phobius"/>
    </source>
</evidence>
<keyword evidence="1" id="KW-0472">Membrane</keyword>
<comment type="caution">
    <text evidence="2">The sequence shown here is derived from an EMBL/GenBank/DDBJ whole genome shotgun (WGS) entry which is preliminary data.</text>
</comment>
<name>A0A8S1KE19_PARPR</name>
<feature type="transmembrane region" description="Helical" evidence="1">
    <location>
        <begin position="66"/>
        <end position="84"/>
    </location>
</feature>
<proteinExistence type="predicted"/>
<evidence type="ECO:0000313" key="3">
    <source>
        <dbReference type="Proteomes" id="UP000688137"/>
    </source>
</evidence>
<accession>A0A8S1KE19</accession>
<feature type="transmembrane region" description="Helical" evidence="1">
    <location>
        <begin position="119"/>
        <end position="136"/>
    </location>
</feature>
<keyword evidence="3" id="KW-1185">Reference proteome</keyword>
<feature type="transmembrane region" description="Helical" evidence="1">
    <location>
        <begin position="143"/>
        <end position="160"/>
    </location>
</feature>